<accession>A0A1I5X9W8</accession>
<dbReference type="InterPro" id="IPR017941">
    <property type="entry name" value="Rieske_2Fe-2S"/>
</dbReference>
<gene>
    <name evidence="6" type="ORF">SAMN04489713_12633</name>
</gene>
<proteinExistence type="predicted"/>
<dbReference type="RefSeq" id="WP_075024620.1">
    <property type="nucleotide sequence ID" value="NZ_CP083237.1"/>
</dbReference>
<dbReference type="PROSITE" id="PS51296">
    <property type="entry name" value="RIESKE"/>
    <property type="match status" value="1"/>
</dbReference>
<dbReference type="NCBIfam" id="NF007422">
    <property type="entry name" value="PRK09965.1"/>
    <property type="match status" value="1"/>
</dbReference>
<sequence>MTWIRACEIDAVDDGEATVLQRSPEPPVAVFNVGGEFFATDDTCTHDNYSLADGYIDDEVVECPLHMAKFCIRTGKVLSPPATRGLTSYPVKVEDGAVYVDV</sequence>
<keyword evidence="2" id="KW-0479">Metal-binding</keyword>
<evidence type="ECO:0000313" key="7">
    <source>
        <dbReference type="Proteomes" id="UP000183413"/>
    </source>
</evidence>
<keyword evidence="7" id="KW-1185">Reference proteome</keyword>
<evidence type="ECO:0000313" key="6">
    <source>
        <dbReference type="EMBL" id="SFQ28760.1"/>
    </source>
</evidence>
<dbReference type="EMBL" id="FOVH01000026">
    <property type="protein sequence ID" value="SFQ28760.1"/>
    <property type="molecule type" value="Genomic_DNA"/>
</dbReference>
<dbReference type="PANTHER" id="PTHR21496">
    <property type="entry name" value="FERREDOXIN-RELATED"/>
    <property type="match status" value="1"/>
</dbReference>
<keyword evidence="1" id="KW-0001">2Fe-2S</keyword>
<dbReference type="GO" id="GO:0004497">
    <property type="term" value="F:monooxygenase activity"/>
    <property type="evidence" value="ECO:0007669"/>
    <property type="project" value="UniProtKB-ARBA"/>
</dbReference>
<dbReference type="OrthoDB" id="147178at2"/>
<evidence type="ECO:0000259" key="5">
    <source>
        <dbReference type="PROSITE" id="PS51296"/>
    </source>
</evidence>
<evidence type="ECO:0000256" key="3">
    <source>
        <dbReference type="ARBA" id="ARBA00023004"/>
    </source>
</evidence>
<dbReference type="Proteomes" id="UP000183413">
    <property type="component" value="Unassembled WGS sequence"/>
</dbReference>
<evidence type="ECO:0000256" key="4">
    <source>
        <dbReference type="ARBA" id="ARBA00023014"/>
    </source>
</evidence>
<keyword evidence="6" id="KW-0223">Dioxygenase</keyword>
<dbReference type="InParanoid" id="A0A1I5X9W8"/>
<name>A0A1I5X9W8_9ACTN</name>
<dbReference type="AlphaFoldDB" id="A0A1I5X9W8"/>
<dbReference type="PANTHER" id="PTHR21496:SF23">
    <property type="entry name" value="3-PHENYLPROPIONATE_CINNAMIC ACID DIOXYGENASE FERREDOXIN SUBUNIT"/>
    <property type="match status" value="1"/>
</dbReference>
<dbReference type="Gene3D" id="2.102.10.10">
    <property type="entry name" value="Rieske [2Fe-2S] iron-sulphur domain"/>
    <property type="match status" value="1"/>
</dbReference>
<organism evidence="6 7">
    <name type="scientific">Actinomadura madurae</name>
    <dbReference type="NCBI Taxonomy" id="1993"/>
    <lineage>
        <taxon>Bacteria</taxon>
        <taxon>Bacillati</taxon>
        <taxon>Actinomycetota</taxon>
        <taxon>Actinomycetes</taxon>
        <taxon>Streptosporangiales</taxon>
        <taxon>Thermomonosporaceae</taxon>
        <taxon>Actinomadura</taxon>
    </lineage>
</organism>
<dbReference type="CDD" id="cd03528">
    <property type="entry name" value="Rieske_RO_ferredoxin"/>
    <property type="match status" value="1"/>
</dbReference>
<dbReference type="SUPFAM" id="SSF50022">
    <property type="entry name" value="ISP domain"/>
    <property type="match status" value="1"/>
</dbReference>
<evidence type="ECO:0000256" key="2">
    <source>
        <dbReference type="ARBA" id="ARBA00022723"/>
    </source>
</evidence>
<dbReference type="GeneID" id="99654937"/>
<keyword evidence="3" id="KW-0408">Iron</keyword>
<dbReference type="GO" id="GO:0051213">
    <property type="term" value="F:dioxygenase activity"/>
    <property type="evidence" value="ECO:0007669"/>
    <property type="project" value="UniProtKB-KW"/>
</dbReference>
<dbReference type="GO" id="GO:0016705">
    <property type="term" value="F:oxidoreductase activity, acting on paired donors, with incorporation or reduction of molecular oxygen"/>
    <property type="evidence" value="ECO:0007669"/>
    <property type="project" value="UniProtKB-ARBA"/>
</dbReference>
<dbReference type="GO" id="GO:0046872">
    <property type="term" value="F:metal ion binding"/>
    <property type="evidence" value="ECO:0007669"/>
    <property type="project" value="UniProtKB-KW"/>
</dbReference>
<feature type="domain" description="Rieske" evidence="5">
    <location>
        <begin position="3"/>
        <end position="100"/>
    </location>
</feature>
<reference evidence="6 7" key="1">
    <citation type="submission" date="2016-10" db="EMBL/GenBank/DDBJ databases">
        <authorList>
            <person name="de Groot N.N."/>
        </authorList>
    </citation>
    <scope>NUCLEOTIDE SEQUENCE [LARGE SCALE GENOMIC DNA]</scope>
    <source>
        <strain evidence="6 7">DSM 43067</strain>
    </source>
</reference>
<dbReference type="STRING" id="1993.SAMN04489713_12633"/>
<dbReference type="GO" id="GO:0051537">
    <property type="term" value="F:2 iron, 2 sulfur cluster binding"/>
    <property type="evidence" value="ECO:0007669"/>
    <property type="project" value="UniProtKB-KW"/>
</dbReference>
<keyword evidence="4" id="KW-0411">Iron-sulfur</keyword>
<dbReference type="Pfam" id="PF00355">
    <property type="entry name" value="Rieske"/>
    <property type="match status" value="1"/>
</dbReference>
<evidence type="ECO:0000256" key="1">
    <source>
        <dbReference type="ARBA" id="ARBA00022714"/>
    </source>
</evidence>
<dbReference type="InterPro" id="IPR036922">
    <property type="entry name" value="Rieske_2Fe-2S_sf"/>
</dbReference>
<protein>
    <submittedName>
        <fullName evidence="6">Phenylpropionate dioxygenase ferredoxin subunit</fullName>
    </submittedName>
</protein>
<dbReference type="eggNOG" id="COG2146">
    <property type="taxonomic scope" value="Bacteria"/>
</dbReference>
<keyword evidence="6" id="KW-0560">Oxidoreductase</keyword>